<dbReference type="AlphaFoldDB" id="A0A8K1GEV9"/>
<proteinExistence type="predicted"/>
<sequence>MWCVLLWDPEHRKDVDLLNRYGLEDGPKGGLDCPVPLLLRLVLVQRRNTVGSPHLYLFCNLKPEERIPTTFNGQPGDKAMN</sequence>
<dbReference type="Proteomes" id="UP000796761">
    <property type="component" value="Unassembled WGS sequence"/>
</dbReference>
<dbReference type="EMBL" id="SWJQ01000288">
    <property type="protein sequence ID" value="TRZ16933.1"/>
    <property type="molecule type" value="Genomic_DNA"/>
</dbReference>
<protein>
    <submittedName>
        <fullName evidence="1">Uncharacterized protein</fullName>
    </submittedName>
</protein>
<keyword evidence="2" id="KW-1185">Reference proteome</keyword>
<organism evidence="1 2">
    <name type="scientific">Zosterops borbonicus</name>
    <dbReference type="NCBI Taxonomy" id="364589"/>
    <lineage>
        <taxon>Eukaryota</taxon>
        <taxon>Metazoa</taxon>
        <taxon>Chordata</taxon>
        <taxon>Craniata</taxon>
        <taxon>Vertebrata</taxon>
        <taxon>Euteleostomi</taxon>
        <taxon>Archelosauria</taxon>
        <taxon>Archosauria</taxon>
        <taxon>Dinosauria</taxon>
        <taxon>Saurischia</taxon>
        <taxon>Theropoda</taxon>
        <taxon>Coelurosauria</taxon>
        <taxon>Aves</taxon>
        <taxon>Neognathae</taxon>
        <taxon>Neoaves</taxon>
        <taxon>Telluraves</taxon>
        <taxon>Australaves</taxon>
        <taxon>Passeriformes</taxon>
        <taxon>Sylvioidea</taxon>
        <taxon>Zosteropidae</taxon>
        <taxon>Zosterops</taxon>
    </lineage>
</organism>
<accession>A0A8K1GEV9</accession>
<reference evidence="1" key="1">
    <citation type="submission" date="2019-04" db="EMBL/GenBank/DDBJ databases">
        <title>Genome assembly of Zosterops borbonicus 15179.</title>
        <authorList>
            <person name="Leroy T."/>
            <person name="Anselmetti Y."/>
            <person name="Tilak M.-K."/>
            <person name="Nabholz B."/>
        </authorList>
    </citation>
    <scope>NUCLEOTIDE SEQUENCE</scope>
    <source>
        <strain evidence="1">HGM_15179</strain>
        <tissue evidence="1">Muscle</tissue>
    </source>
</reference>
<name>A0A8K1GEV9_9PASS</name>
<evidence type="ECO:0000313" key="2">
    <source>
        <dbReference type="Proteomes" id="UP000796761"/>
    </source>
</evidence>
<gene>
    <name evidence="1" type="ORF">HGM15179_010139</name>
</gene>
<comment type="caution">
    <text evidence="1">The sequence shown here is derived from an EMBL/GenBank/DDBJ whole genome shotgun (WGS) entry which is preliminary data.</text>
</comment>
<evidence type="ECO:0000313" key="1">
    <source>
        <dbReference type="EMBL" id="TRZ16933.1"/>
    </source>
</evidence>